<evidence type="ECO:0000256" key="1">
    <source>
        <dbReference type="SAM" id="MobiDB-lite"/>
    </source>
</evidence>
<keyword id="KW-0903">Direct protein sequencing</keyword>
<dbReference type="PIR" id="PC2063">
    <property type="entry name" value="PC2063"/>
</dbReference>
<dbReference type="AlphaFoldDB" id="Q7M2L9"/>
<sequence length="70" mass="7614">IEIPMDPSIQNELTQPPTSGGRPEEYEGEYQCFASPLWPKENLDPVVVQEGGMDLLLECIASGVPTPDIA</sequence>
<reference evidence="2" key="1">
    <citation type="journal article" date="1994" name="Biochem. Biophys. Res. Commun.">
        <title>A soluble neurite outgrowth molecule in bovine brain.</title>
        <authorList>
            <person name="Ishioka N."/>
            <person name="Sato J."/>
            <person name="Kurioka S."/>
        </authorList>
    </citation>
    <scope>PROTEIN SEQUENCE</scope>
</reference>
<feature type="non-terminal residue" evidence="2">
    <location>
        <position position="1"/>
    </location>
</feature>
<protein>
    <submittedName>
        <fullName evidence="2">Neurite outgrowth molecule</fullName>
    </submittedName>
</protein>
<evidence type="ECO:0000313" key="2">
    <source>
        <dbReference type="PIR" id="PC2063"/>
    </source>
</evidence>
<organism evidence="2">
    <name type="scientific">Bos taurus</name>
    <name type="common">Bovine</name>
    <dbReference type="NCBI Taxonomy" id="9913"/>
    <lineage>
        <taxon>Eukaryota</taxon>
        <taxon>Metazoa</taxon>
        <taxon>Chordata</taxon>
        <taxon>Craniata</taxon>
        <taxon>Vertebrata</taxon>
        <taxon>Euteleostomi</taxon>
        <taxon>Mammalia</taxon>
        <taxon>Eutheria</taxon>
        <taxon>Laurasiatheria</taxon>
        <taxon>Artiodactyla</taxon>
        <taxon>Ruminantia</taxon>
        <taxon>Pecora</taxon>
        <taxon>Bovidae</taxon>
        <taxon>Bovinae</taxon>
        <taxon>Bos</taxon>
    </lineage>
</organism>
<proteinExistence type="evidence at protein level"/>
<name>Q7M2L9_BOVIN</name>
<accession>Q7M2L9</accession>
<feature type="non-terminal residue" evidence="2">
    <location>
        <position position="70"/>
    </location>
</feature>
<feature type="compositionally biased region" description="Polar residues" evidence="1">
    <location>
        <begin position="8"/>
        <end position="18"/>
    </location>
</feature>
<feature type="region of interest" description="Disordered" evidence="1">
    <location>
        <begin position="1"/>
        <end position="27"/>
    </location>
</feature>